<dbReference type="SUPFAM" id="SSF54001">
    <property type="entry name" value="Cysteine proteinases"/>
    <property type="match status" value="1"/>
</dbReference>
<dbReference type="PROSITE" id="PS50802">
    <property type="entry name" value="OTU"/>
    <property type="match status" value="1"/>
</dbReference>
<dbReference type="PANTHER" id="PTHR12419">
    <property type="entry name" value="OTU DOMAIN CONTAINING PROTEIN"/>
    <property type="match status" value="1"/>
</dbReference>
<dbReference type="InterPro" id="IPR038765">
    <property type="entry name" value="Papain-like_cys_pep_sf"/>
</dbReference>
<evidence type="ECO:0000313" key="8">
    <source>
        <dbReference type="EMBL" id="KAF3433999.1"/>
    </source>
</evidence>
<evidence type="ECO:0000313" key="9">
    <source>
        <dbReference type="Proteomes" id="UP000796880"/>
    </source>
</evidence>
<dbReference type="OrthoDB" id="415023at2759"/>
<feature type="domain" description="OTU" evidence="7">
    <location>
        <begin position="238"/>
        <end position="362"/>
    </location>
</feature>
<dbReference type="EC" id="3.4.19.12" evidence="3"/>
<evidence type="ECO:0000256" key="5">
    <source>
        <dbReference type="ARBA" id="ARBA00022801"/>
    </source>
</evidence>
<dbReference type="InterPro" id="IPR050704">
    <property type="entry name" value="Peptidase_C85-like"/>
</dbReference>
<sequence length="379" mass="43500">MATYDVDPDVLRWGLHLLDVCTLSNDSSRCSVIRYDPDLSQVEYVREGYVEPCNVENDEVIAQAYQEELSRLASEEASICPNFGEENLQASILAQDWLSPSKRHNGSGHGDDWKKEDGHFGKGDSDDHQNKENGTFDLSKSKDEETNESGKQMNGEGVDEMETVFSYSYPGENSTNGEDWLYPLDITDESPLDGEVGRRLTKMVPVPHIPKTNEKIPSVDEEMSDHERLLERLQLYDVVERKVQGDGNCQFRALSDQLYRSPEYHGFVREQVIQQLKSHPEMYEGYVSMGYADYLKKISKSGEWGDHVTLQAAADWYGIKIFVITSFKETCSIEILPHTQKSIRVIFLSFWAEVHYNSIYPEGELPPPCMKKKKKWWNW</sequence>
<keyword evidence="5" id="KW-0378">Hydrolase</keyword>
<comment type="catalytic activity">
    <reaction evidence="1">
        <text>Thiol-dependent hydrolysis of ester, thioester, amide, peptide and isopeptide bonds formed by the C-terminal Gly of ubiquitin (a 76-residue protein attached to proteins as an intracellular targeting signal).</text>
        <dbReference type="EC" id="3.4.19.12"/>
    </reaction>
</comment>
<dbReference type="PANTHER" id="PTHR12419:SF90">
    <property type="entry name" value="OS02G0819500 PROTEIN"/>
    <property type="match status" value="1"/>
</dbReference>
<reference evidence="8" key="1">
    <citation type="submission" date="2020-03" db="EMBL/GenBank/DDBJ databases">
        <title>A high-quality chromosome-level genome assembly of a woody plant with both climbing and erect habits, Rhamnella rubrinervis.</title>
        <authorList>
            <person name="Lu Z."/>
            <person name="Yang Y."/>
            <person name="Zhu X."/>
            <person name="Sun Y."/>
        </authorList>
    </citation>
    <scope>NUCLEOTIDE SEQUENCE</scope>
    <source>
        <strain evidence="8">BYM</strain>
        <tissue evidence="8">Leaf</tissue>
    </source>
</reference>
<dbReference type="AlphaFoldDB" id="A0A8K0DTW8"/>
<evidence type="ECO:0000256" key="3">
    <source>
        <dbReference type="ARBA" id="ARBA00012759"/>
    </source>
</evidence>
<dbReference type="CDD" id="cd22751">
    <property type="entry name" value="OTU_plant_OTU9-like"/>
    <property type="match status" value="1"/>
</dbReference>
<dbReference type="Proteomes" id="UP000796880">
    <property type="component" value="Unassembled WGS sequence"/>
</dbReference>
<gene>
    <name evidence="8" type="ORF">FNV43_RR25102</name>
</gene>
<dbReference type="EMBL" id="VOIH02000011">
    <property type="protein sequence ID" value="KAF3433999.1"/>
    <property type="molecule type" value="Genomic_DNA"/>
</dbReference>
<dbReference type="GO" id="GO:0016579">
    <property type="term" value="P:protein deubiquitination"/>
    <property type="evidence" value="ECO:0007669"/>
    <property type="project" value="TreeGrafter"/>
</dbReference>
<evidence type="ECO:0000256" key="4">
    <source>
        <dbReference type="ARBA" id="ARBA00022786"/>
    </source>
</evidence>
<feature type="region of interest" description="Disordered" evidence="6">
    <location>
        <begin position="99"/>
        <end position="156"/>
    </location>
</feature>
<comment type="caution">
    <text evidence="8">The sequence shown here is derived from an EMBL/GenBank/DDBJ whole genome shotgun (WGS) entry which is preliminary data.</text>
</comment>
<proteinExistence type="inferred from homology"/>
<evidence type="ECO:0000256" key="6">
    <source>
        <dbReference type="SAM" id="MobiDB-lite"/>
    </source>
</evidence>
<dbReference type="InterPro" id="IPR003323">
    <property type="entry name" value="OTU_dom"/>
</dbReference>
<keyword evidence="4" id="KW-0833">Ubl conjugation pathway</keyword>
<dbReference type="GO" id="GO:0004843">
    <property type="term" value="F:cysteine-type deubiquitinase activity"/>
    <property type="evidence" value="ECO:0007669"/>
    <property type="project" value="UniProtKB-EC"/>
</dbReference>
<feature type="compositionally biased region" description="Basic and acidic residues" evidence="6">
    <location>
        <begin position="109"/>
        <end position="131"/>
    </location>
</feature>
<dbReference type="Gene3D" id="3.90.70.80">
    <property type="match status" value="1"/>
</dbReference>
<evidence type="ECO:0000259" key="7">
    <source>
        <dbReference type="PROSITE" id="PS50802"/>
    </source>
</evidence>
<keyword evidence="9" id="KW-1185">Reference proteome</keyword>
<name>A0A8K0DTW8_9ROSA</name>
<dbReference type="Pfam" id="PF02338">
    <property type="entry name" value="OTU"/>
    <property type="match status" value="1"/>
</dbReference>
<comment type="similarity">
    <text evidence="2">Belongs to the peptidase C85 family.</text>
</comment>
<accession>A0A8K0DTW8</accession>
<evidence type="ECO:0000256" key="2">
    <source>
        <dbReference type="ARBA" id="ARBA00010407"/>
    </source>
</evidence>
<dbReference type="FunFam" id="3.90.70.80:FF:000001">
    <property type="entry name" value="OTU domain-containing protein"/>
    <property type="match status" value="1"/>
</dbReference>
<protein>
    <recommendedName>
        <fullName evidence="3">ubiquitinyl hydrolase 1</fullName>
        <ecNumber evidence="3">3.4.19.12</ecNumber>
    </recommendedName>
</protein>
<evidence type="ECO:0000256" key="1">
    <source>
        <dbReference type="ARBA" id="ARBA00000707"/>
    </source>
</evidence>
<organism evidence="8 9">
    <name type="scientific">Rhamnella rubrinervis</name>
    <dbReference type="NCBI Taxonomy" id="2594499"/>
    <lineage>
        <taxon>Eukaryota</taxon>
        <taxon>Viridiplantae</taxon>
        <taxon>Streptophyta</taxon>
        <taxon>Embryophyta</taxon>
        <taxon>Tracheophyta</taxon>
        <taxon>Spermatophyta</taxon>
        <taxon>Magnoliopsida</taxon>
        <taxon>eudicotyledons</taxon>
        <taxon>Gunneridae</taxon>
        <taxon>Pentapetalae</taxon>
        <taxon>rosids</taxon>
        <taxon>fabids</taxon>
        <taxon>Rosales</taxon>
        <taxon>Rhamnaceae</taxon>
        <taxon>rhamnoid group</taxon>
        <taxon>Rhamneae</taxon>
        <taxon>Rhamnella</taxon>
    </lineage>
</organism>